<dbReference type="OMA" id="IETCHGE"/>
<dbReference type="SUPFAM" id="SSF56112">
    <property type="entry name" value="Protein kinase-like (PK-like)"/>
    <property type="match status" value="1"/>
</dbReference>
<dbReference type="PANTHER" id="PTHR27006:SF601">
    <property type="entry name" value="PROTEIN KINASE DOMAIN-CONTAINING PROTEIN"/>
    <property type="match status" value="1"/>
</dbReference>
<feature type="chain" id="PRO_5002865336" evidence="3">
    <location>
        <begin position="24"/>
        <end position="479"/>
    </location>
</feature>
<dbReference type="Pfam" id="PF11883">
    <property type="entry name" value="DUF3403"/>
    <property type="match status" value="1"/>
</dbReference>
<evidence type="ECO:0000259" key="5">
    <source>
        <dbReference type="PROSITE" id="PS51473"/>
    </source>
</evidence>
<dbReference type="CDD" id="cd23509">
    <property type="entry name" value="Gnk2-like"/>
    <property type="match status" value="2"/>
</dbReference>
<proteinExistence type="predicted"/>
<evidence type="ECO:0000256" key="2">
    <source>
        <dbReference type="ARBA" id="ARBA00022737"/>
    </source>
</evidence>
<dbReference type="Gene3D" id="1.10.510.10">
    <property type="entry name" value="Transferase(Phosphotransferase) domain 1"/>
    <property type="match status" value="1"/>
</dbReference>
<feature type="domain" description="Gnk2-homologous" evidence="5">
    <location>
        <begin position="156"/>
        <end position="270"/>
    </location>
</feature>
<protein>
    <submittedName>
        <fullName evidence="6">Uncharacterized protein</fullName>
    </submittedName>
</protein>
<evidence type="ECO:0000256" key="1">
    <source>
        <dbReference type="ARBA" id="ARBA00022729"/>
    </source>
</evidence>
<dbReference type="FunFam" id="1.10.510.10:FF:001722">
    <property type="entry name" value="G-type lectin S-receptor-like serine/threonine-protein kinase B120"/>
    <property type="match status" value="1"/>
</dbReference>
<dbReference type="EMBL" id="CM000132">
    <property type="protein sequence ID" value="EEC82206.1"/>
    <property type="molecule type" value="Genomic_DNA"/>
</dbReference>
<feature type="signal peptide" evidence="3">
    <location>
        <begin position="1"/>
        <end position="23"/>
    </location>
</feature>
<organism evidence="6 7">
    <name type="scientific">Oryza sativa subsp. indica</name>
    <name type="common">Rice</name>
    <dbReference type="NCBI Taxonomy" id="39946"/>
    <lineage>
        <taxon>Eukaryota</taxon>
        <taxon>Viridiplantae</taxon>
        <taxon>Streptophyta</taxon>
        <taxon>Embryophyta</taxon>
        <taxon>Tracheophyta</taxon>
        <taxon>Spermatophyta</taxon>
        <taxon>Magnoliopsida</taxon>
        <taxon>Liliopsida</taxon>
        <taxon>Poales</taxon>
        <taxon>Poaceae</taxon>
        <taxon>BOP clade</taxon>
        <taxon>Oryzoideae</taxon>
        <taxon>Oryzeae</taxon>
        <taxon>Oryzinae</taxon>
        <taxon>Oryza</taxon>
        <taxon>Oryza sativa</taxon>
    </lineage>
</organism>
<dbReference type="PROSITE" id="PS51473">
    <property type="entry name" value="GNK2"/>
    <property type="match status" value="2"/>
</dbReference>
<dbReference type="InterPro" id="IPR000719">
    <property type="entry name" value="Prot_kinase_dom"/>
</dbReference>
<dbReference type="InterPro" id="IPR038408">
    <property type="entry name" value="GNK2_sf"/>
</dbReference>
<dbReference type="PROSITE" id="PS50011">
    <property type="entry name" value="PROTEIN_KINASE_DOM"/>
    <property type="match status" value="1"/>
</dbReference>
<dbReference type="PANTHER" id="PTHR27006">
    <property type="entry name" value="PROMASTIGOTE SURFACE ANTIGEN PROTEIN PSA"/>
    <property type="match status" value="1"/>
</dbReference>
<reference evidence="6 7" key="1">
    <citation type="journal article" date="2005" name="PLoS Biol.">
        <title>The genomes of Oryza sativa: a history of duplications.</title>
        <authorList>
            <person name="Yu J."/>
            <person name="Wang J."/>
            <person name="Lin W."/>
            <person name="Li S."/>
            <person name="Li H."/>
            <person name="Zhou J."/>
            <person name="Ni P."/>
            <person name="Dong W."/>
            <person name="Hu S."/>
            <person name="Zeng C."/>
            <person name="Zhang J."/>
            <person name="Zhang Y."/>
            <person name="Li R."/>
            <person name="Xu Z."/>
            <person name="Li S."/>
            <person name="Li X."/>
            <person name="Zheng H."/>
            <person name="Cong L."/>
            <person name="Lin L."/>
            <person name="Yin J."/>
            <person name="Geng J."/>
            <person name="Li G."/>
            <person name="Shi J."/>
            <person name="Liu J."/>
            <person name="Lv H."/>
            <person name="Li J."/>
            <person name="Wang J."/>
            <person name="Deng Y."/>
            <person name="Ran L."/>
            <person name="Shi X."/>
            <person name="Wang X."/>
            <person name="Wu Q."/>
            <person name="Li C."/>
            <person name="Ren X."/>
            <person name="Wang J."/>
            <person name="Wang X."/>
            <person name="Li D."/>
            <person name="Liu D."/>
            <person name="Zhang X."/>
            <person name="Ji Z."/>
            <person name="Zhao W."/>
            <person name="Sun Y."/>
            <person name="Zhang Z."/>
            <person name="Bao J."/>
            <person name="Han Y."/>
            <person name="Dong L."/>
            <person name="Ji J."/>
            <person name="Chen P."/>
            <person name="Wu S."/>
            <person name="Liu J."/>
            <person name="Xiao Y."/>
            <person name="Bu D."/>
            <person name="Tan J."/>
            <person name="Yang L."/>
            <person name="Ye C."/>
            <person name="Zhang J."/>
            <person name="Xu J."/>
            <person name="Zhou Y."/>
            <person name="Yu Y."/>
            <person name="Zhang B."/>
            <person name="Zhuang S."/>
            <person name="Wei H."/>
            <person name="Liu B."/>
            <person name="Lei M."/>
            <person name="Yu H."/>
            <person name="Li Y."/>
            <person name="Xu H."/>
            <person name="Wei S."/>
            <person name="He X."/>
            <person name="Fang L."/>
            <person name="Zhang Z."/>
            <person name="Zhang Y."/>
            <person name="Huang X."/>
            <person name="Su Z."/>
            <person name="Tong W."/>
            <person name="Li J."/>
            <person name="Tong Z."/>
            <person name="Li S."/>
            <person name="Ye J."/>
            <person name="Wang L."/>
            <person name="Fang L."/>
            <person name="Lei T."/>
            <person name="Chen C."/>
            <person name="Chen H."/>
            <person name="Xu Z."/>
            <person name="Li H."/>
            <person name="Huang H."/>
            <person name="Zhang F."/>
            <person name="Xu H."/>
            <person name="Li N."/>
            <person name="Zhao C."/>
            <person name="Li S."/>
            <person name="Dong L."/>
            <person name="Huang Y."/>
            <person name="Li L."/>
            <person name="Xi Y."/>
            <person name="Qi Q."/>
            <person name="Li W."/>
            <person name="Zhang B."/>
            <person name="Hu W."/>
            <person name="Zhang Y."/>
            <person name="Tian X."/>
            <person name="Jiao Y."/>
            <person name="Liang X."/>
            <person name="Jin J."/>
            <person name="Gao L."/>
            <person name="Zheng W."/>
            <person name="Hao B."/>
            <person name="Liu S."/>
            <person name="Wang W."/>
            <person name="Yuan L."/>
            <person name="Cao M."/>
            <person name="McDermott J."/>
            <person name="Samudrala R."/>
            <person name="Wang J."/>
            <person name="Wong G.K."/>
            <person name="Yang H."/>
        </authorList>
    </citation>
    <scope>NUCLEOTIDE SEQUENCE [LARGE SCALE GENOMIC DNA]</scope>
    <source>
        <strain evidence="7">cv. 93-11</strain>
    </source>
</reference>
<accession>B8B701</accession>
<sequence>MILTVLLILGCCFFFLPMPMVAAQPWMICGSSKYTANSIYQSNLDSLLSSSFLVVSGDSSSGALFAKGSRGAAPDTVYAVALCRGDANASACSGCVDAAYAAATARLCPLSKDAAVFYDECALRFSDEDILNMDAFGRVNTSAAVGVVPLVLMNITSEPMLSGWNTNIQGTKNFTQFFIKTMNYIVAQALSTTKHYAAIRVDMDDADASNTGTLPRRLFCLAQCAPDLVEDICYNCLQNFSDLATANFAGRQGGRILALLCNLRYDTDKFFAGEPTWSSVSSSNALVPSPAPQPAPLLPTWPKQKNFGLAKIFSVNDNEGNTKRIVGTYGYMAPEYASEGLFSIKSDVFSFGVLILEIVSGKKTSSFHRYGEFINLLGHAWQMWKDETWLQLVDPLLPTDSHTIEIMRCINIALLCVQENAADRPTTSEVVAMLSNETMTLPEPKHPAFFNMRLTNEEASTVIAASSVNGITLSAIDGR</sequence>
<name>B8B701_ORYSI</name>
<keyword evidence="1 3" id="KW-0732">Signal</keyword>
<dbReference type="InterPro" id="IPR011009">
    <property type="entry name" value="Kinase-like_dom_sf"/>
</dbReference>
<dbReference type="Proteomes" id="UP000007015">
    <property type="component" value="Chromosome 7"/>
</dbReference>
<evidence type="ECO:0000313" key="7">
    <source>
        <dbReference type="Proteomes" id="UP000007015"/>
    </source>
</evidence>
<gene>
    <name evidence="6" type="ORF">OsI_26349</name>
</gene>
<dbReference type="HOGENOM" id="CLU_000288_35_3_1"/>
<evidence type="ECO:0000259" key="4">
    <source>
        <dbReference type="PROSITE" id="PS50011"/>
    </source>
</evidence>
<keyword evidence="2" id="KW-0677">Repeat</keyword>
<dbReference type="Pfam" id="PF07714">
    <property type="entry name" value="PK_Tyr_Ser-Thr"/>
    <property type="match status" value="1"/>
</dbReference>
<feature type="domain" description="Protein kinase" evidence="4">
    <location>
        <begin position="125"/>
        <end position="449"/>
    </location>
</feature>
<dbReference type="Gene3D" id="3.30.430.20">
    <property type="entry name" value="Gnk2 domain, C-X8-C-X2-C motif"/>
    <property type="match status" value="2"/>
</dbReference>
<dbReference type="Gramene" id="BGIOSGA024161-TA">
    <property type="protein sequence ID" value="BGIOSGA024161-PA"/>
    <property type="gene ID" value="BGIOSGA024161"/>
</dbReference>
<evidence type="ECO:0000313" key="6">
    <source>
        <dbReference type="EMBL" id="EEC82206.1"/>
    </source>
</evidence>
<dbReference type="Pfam" id="PF01657">
    <property type="entry name" value="Stress-antifung"/>
    <property type="match status" value="2"/>
</dbReference>
<dbReference type="InterPro" id="IPR002902">
    <property type="entry name" value="GNK2"/>
</dbReference>
<dbReference type="STRING" id="39946.B8B701"/>
<feature type="domain" description="Gnk2-homologous" evidence="5">
    <location>
        <begin position="22"/>
        <end position="130"/>
    </location>
</feature>
<dbReference type="GO" id="GO:0004674">
    <property type="term" value="F:protein serine/threonine kinase activity"/>
    <property type="evidence" value="ECO:0007669"/>
    <property type="project" value="InterPro"/>
</dbReference>
<evidence type="ECO:0000256" key="3">
    <source>
        <dbReference type="SAM" id="SignalP"/>
    </source>
</evidence>
<dbReference type="GO" id="GO:0005524">
    <property type="term" value="F:ATP binding"/>
    <property type="evidence" value="ECO:0007669"/>
    <property type="project" value="InterPro"/>
</dbReference>
<dbReference type="AlphaFoldDB" id="B8B701"/>
<keyword evidence="7" id="KW-1185">Reference proteome</keyword>
<dbReference type="InterPro" id="IPR021820">
    <property type="entry name" value="S-locus_recpt_kinase_C"/>
</dbReference>
<dbReference type="InterPro" id="IPR001245">
    <property type="entry name" value="Ser-Thr/Tyr_kinase_cat_dom"/>
</dbReference>